<dbReference type="PANTHER" id="PTHR12863">
    <property type="entry name" value="FATTY ACID HYDROXYLASE"/>
    <property type="match status" value="1"/>
</dbReference>
<keyword evidence="13" id="KW-0275">Fatty acid biosynthesis</keyword>
<keyword evidence="8" id="KW-0862">Zinc</keyword>
<evidence type="ECO:0000256" key="2">
    <source>
        <dbReference type="ARBA" id="ARBA00004477"/>
    </source>
</evidence>
<evidence type="ECO:0000256" key="11">
    <source>
        <dbReference type="ARBA" id="ARBA00023098"/>
    </source>
</evidence>
<accession>A0A1M7GZX3</accession>
<dbReference type="GO" id="GO:0005506">
    <property type="term" value="F:iron ion binding"/>
    <property type="evidence" value="ECO:0007669"/>
    <property type="project" value="InterPro"/>
</dbReference>
<evidence type="ECO:0000313" key="17">
    <source>
        <dbReference type="Proteomes" id="UP000183947"/>
    </source>
</evidence>
<feature type="transmembrane region" description="Helical" evidence="14">
    <location>
        <begin position="38"/>
        <end position="55"/>
    </location>
</feature>
<keyword evidence="3" id="KW-0444">Lipid biosynthesis</keyword>
<evidence type="ECO:0000313" key="16">
    <source>
        <dbReference type="EMBL" id="SHM21790.1"/>
    </source>
</evidence>
<evidence type="ECO:0000256" key="8">
    <source>
        <dbReference type="ARBA" id="ARBA00022833"/>
    </source>
</evidence>
<evidence type="ECO:0000256" key="10">
    <source>
        <dbReference type="ARBA" id="ARBA00023002"/>
    </source>
</evidence>
<evidence type="ECO:0000256" key="12">
    <source>
        <dbReference type="ARBA" id="ARBA00023136"/>
    </source>
</evidence>
<dbReference type="RefSeq" id="WP_073289020.1">
    <property type="nucleotide sequence ID" value="NZ_FRAS01000042.1"/>
</dbReference>
<dbReference type="GO" id="GO:0006633">
    <property type="term" value="P:fatty acid biosynthetic process"/>
    <property type="evidence" value="ECO:0007669"/>
    <property type="project" value="UniProtKB-KW"/>
</dbReference>
<dbReference type="GO" id="GO:0016020">
    <property type="term" value="C:membrane"/>
    <property type="evidence" value="ECO:0007669"/>
    <property type="project" value="InterPro"/>
</dbReference>
<reference evidence="17" key="1">
    <citation type="submission" date="2016-11" db="EMBL/GenBank/DDBJ databases">
        <authorList>
            <person name="Varghese N."/>
            <person name="Submissions S."/>
        </authorList>
    </citation>
    <scope>NUCLEOTIDE SEQUENCE [LARGE SCALE GENOMIC DNA]</scope>
    <source>
        <strain evidence="17">DSM 18569</strain>
    </source>
</reference>
<keyword evidence="5" id="KW-0479">Metal-binding</keyword>
<proteinExistence type="predicted"/>
<keyword evidence="7" id="KW-0276">Fatty acid metabolism</keyword>
<keyword evidence="11" id="KW-0443">Lipid metabolism</keyword>
<dbReference type="STRING" id="1121959.SAMN02746009_04133"/>
<dbReference type="InterPro" id="IPR014430">
    <property type="entry name" value="Scs7"/>
</dbReference>
<comment type="cofactor">
    <cofactor evidence="1">
        <name>Zn(2+)</name>
        <dbReference type="ChEBI" id="CHEBI:29105"/>
    </cofactor>
</comment>
<dbReference type="InterPro" id="IPR006694">
    <property type="entry name" value="Fatty_acid_hydroxylase"/>
</dbReference>
<keyword evidence="6" id="KW-0256">Endoplasmic reticulum</keyword>
<dbReference type="PANTHER" id="PTHR12863:SF1">
    <property type="entry name" value="FATTY ACID 2-HYDROXYLASE"/>
    <property type="match status" value="1"/>
</dbReference>
<sequence length="216" mass="24551">MHHSPASPLQPAVPRPKHKGSAQLFENPVLERLTHTHFAAPVTIFLLTAAVSLYYGLTRNLLTGVAAFGLFLAGLLLFTLAEYAMHRFVYHLATTTPARTKFQYTMHGVHHEYPKDKTRLAMPPILTVFVASLLFFLFRFVLGHAAFGVLAGFVFGYASYLFVHYSLHVFAPPRNALKWLWHHHAMHHYTQESAAFGVCTTLWDHVFGTMPRRRPR</sequence>
<protein>
    <submittedName>
        <fullName evidence="16">Fatty acid hydroxylase superfamily protein</fullName>
    </submittedName>
</protein>
<dbReference type="Pfam" id="PF04116">
    <property type="entry name" value="FA_hydroxylase"/>
    <property type="match status" value="1"/>
</dbReference>
<evidence type="ECO:0000256" key="9">
    <source>
        <dbReference type="ARBA" id="ARBA00022989"/>
    </source>
</evidence>
<keyword evidence="9 14" id="KW-1133">Transmembrane helix</keyword>
<feature type="transmembrane region" description="Helical" evidence="14">
    <location>
        <begin position="120"/>
        <end position="138"/>
    </location>
</feature>
<name>A0A1M7GZX3_9BACT</name>
<evidence type="ECO:0000256" key="5">
    <source>
        <dbReference type="ARBA" id="ARBA00022723"/>
    </source>
</evidence>
<evidence type="ECO:0000256" key="13">
    <source>
        <dbReference type="ARBA" id="ARBA00023160"/>
    </source>
</evidence>
<keyword evidence="10" id="KW-0560">Oxidoreductase</keyword>
<organism evidence="16 17">
    <name type="scientific">Hymenobacter psychrotolerans DSM 18569</name>
    <dbReference type="NCBI Taxonomy" id="1121959"/>
    <lineage>
        <taxon>Bacteria</taxon>
        <taxon>Pseudomonadati</taxon>
        <taxon>Bacteroidota</taxon>
        <taxon>Cytophagia</taxon>
        <taxon>Cytophagales</taxon>
        <taxon>Hymenobacteraceae</taxon>
        <taxon>Hymenobacter</taxon>
    </lineage>
</organism>
<feature type="transmembrane region" description="Helical" evidence="14">
    <location>
        <begin position="144"/>
        <end position="163"/>
    </location>
</feature>
<keyword evidence="4 14" id="KW-0812">Transmembrane</keyword>
<evidence type="ECO:0000259" key="15">
    <source>
        <dbReference type="Pfam" id="PF04116"/>
    </source>
</evidence>
<comment type="subcellular location">
    <subcellularLocation>
        <location evidence="2">Endoplasmic reticulum membrane</location>
        <topology evidence="2">Multi-pass membrane protein</topology>
    </subcellularLocation>
</comment>
<evidence type="ECO:0000256" key="6">
    <source>
        <dbReference type="ARBA" id="ARBA00022824"/>
    </source>
</evidence>
<evidence type="ECO:0000256" key="4">
    <source>
        <dbReference type="ARBA" id="ARBA00022692"/>
    </source>
</evidence>
<keyword evidence="12 14" id="KW-0472">Membrane</keyword>
<evidence type="ECO:0000256" key="3">
    <source>
        <dbReference type="ARBA" id="ARBA00022516"/>
    </source>
</evidence>
<gene>
    <name evidence="16" type="ORF">SAMN02746009_04133</name>
</gene>
<keyword evidence="17" id="KW-1185">Reference proteome</keyword>
<evidence type="ECO:0000256" key="1">
    <source>
        <dbReference type="ARBA" id="ARBA00001947"/>
    </source>
</evidence>
<dbReference type="Proteomes" id="UP000183947">
    <property type="component" value="Unassembled WGS sequence"/>
</dbReference>
<feature type="domain" description="Fatty acid hydroxylase" evidence="15">
    <location>
        <begin position="71"/>
        <end position="209"/>
    </location>
</feature>
<dbReference type="AlphaFoldDB" id="A0A1M7GZX3"/>
<dbReference type="EMBL" id="FRAS01000042">
    <property type="protein sequence ID" value="SHM21790.1"/>
    <property type="molecule type" value="Genomic_DNA"/>
</dbReference>
<feature type="transmembrane region" description="Helical" evidence="14">
    <location>
        <begin position="61"/>
        <end position="81"/>
    </location>
</feature>
<dbReference type="OrthoDB" id="9784228at2"/>
<dbReference type="GO" id="GO:0080132">
    <property type="term" value="F:fatty acid 2-hydroxylase activity"/>
    <property type="evidence" value="ECO:0007669"/>
    <property type="project" value="InterPro"/>
</dbReference>
<evidence type="ECO:0000256" key="14">
    <source>
        <dbReference type="SAM" id="Phobius"/>
    </source>
</evidence>
<evidence type="ECO:0000256" key="7">
    <source>
        <dbReference type="ARBA" id="ARBA00022832"/>
    </source>
</evidence>